<evidence type="ECO:0000313" key="2">
    <source>
        <dbReference type="EMBL" id="GAH85462.1"/>
    </source>
</evidence>
<dbReference type="SUPFAM" id="SSF51569">
    <property type="entry name" value="Aldolase"/>
    <property type="match status" value="1"/>
</dbReference>
<dbReference type="PROSITE" id="PS50991">
    <property type="entry name" value="PYR_CT"/>
    <property type="match status" value="1"/>
</dbReference>
<evidence type="ECO:0000259" key="1">
    <source>
        <dbReference type="PROSITE" id="PS50991"/>
    </source>
</evidence>
<dbReference type="InterPro" id="IPR000891">
    <property type="entry name" value="PYR_CT"/>
</dbReference>
<accession>X1IUV4</accession>
<organism evidence="2">
    <name type="scientific">marine sediment metagenome</name>
    <dbReference type="NCBI Taxonomy" id="412755"/>
    <lineage>
        <taxon>unclassified sequences</taxon>
        <taxon>metagenomes</taxon>
        <taxon>ecological metagenomes</taxon>
    </lineage>
</organism>
<gene>
    <name evidence="2" type="ORF">S03H2_68666</name>
</gene>
<reference evidence="2" key="1">
    <citation type="journal article" date="2014" name="Front. Microbiol.">
        <title>High frequency of phylogenetically diverse reductive dehalogenase-homologous genes in deep subseafloor sedimentary metagenomes.</title>
        <authorList>
            <person name="Kawai M."/>
            <person name="Futagami T."/>
            <person name="Toyoda A."/>
            <person name="Takaki Y."/>
            <person name="Nishi S."/>
            <person name="Hori S."/>
            <person name="Arai W."/>
            <person name="Tsubouchi T."/>
            <person name="Morono Y."/>
            <person name="Uchiyama I."/>
            <person name="Ito T."/>
            <person name="Fujiyama A."/>
            <person name="Inagaki F."/>
            <person name="Takami H."/>
        </authorList>
    </citation>
    <scope>NUCLEOTIDE SEQUENCE</scope>
    <source>
        <strain evidence="2">Expedition CK06-06</strain>
    </source>
</reference>
<feature type="domain" description="Pyruvate carboxyltransferase" evidence="1">
    <location>
        <begin position="38"/>
        <end position="82"/>
    </location>
</feature>
<feature type="non-terminal residue" evidence="2">
    <location>
        <position position="82"/>
    </location>
</feature>
<dbReference type="Gene3D" id="3.20.20.70">
    <property type="entry name" value="Aldolase class I"/>
    <property type="match status" value="1"/>
</dbReference>
<dbReference type="Pfam" id="PF00682">
    <property type="entry name" value="HMGL-like"/>
    <property type="match status" value="1"/>
</dbReference>
<dbReference type="GO" id="GO:0003824">
    <property type="term" value="F:catalytic activity"/>
    <property type="evidence" value="ECO:0007669"/>
    <property type="project" value="InterPro"/>
</dbReference>
<dbReference type="EMBL" id="BARU01045187">
    <property type="protein sequence ID" value="GAH85462.1"/>
    <property type="molecule type" value="Genomic_DNA"/>
</dbReference>
<protein>
    <recommendedName>
        <fullName evidence="1">Pyruvate carboxyltransferase domain-containing protein</fullName>
    </recommendedName>
</protein>
<comment type="caution">
    <text evidence="2">The sequence shown here is derived from an EMBL/GenBank/DDBJ whole genome shotgun (WGS) entry which is preliminary data.</text>
</comment>
<dbReference type="InterPro" id="IPR013785">
    <property type="entry name" value="Aldolase_TIM"/>
</dbReference>
<name>X1IUV4_9ZZZZ</name>
<dbReference type="AlphaFoldDB" id="X1IUV4"/>
<proteinExistence type="predicted"/>
<sequence>MDLGKMKKETKWFNEKWWVSPLNYVEKITESFNLPKRVKIRDSTIREGEETPGVYYSLDQKIKIVEKLEDIGIEHIDCGYIG</sequence>